<dbReference type="InterPro" id="IPR036396">
    <property type="entry name" value="Cyt_P450_sf"/>
</dbReference>
<proteinExistence type="inferred from homology"/>
<keyword evidence="13" id="KW-1185">Reference proteome</keyword>
<evidence type="ECO:0000256" key="6">
    <source>
        <dbReference type="ARBA" id="ARBA00022989"/>
    </source>
</evidence>
<comment type="subcellular location">
    <subcellularLocation>
        <location evidence="1">Membrane</location>
    </subcellularLocation>
</comment>
<dbReference type="InterPro" id="IPR001128">
    <property type="entry name" value="Cyt_P450"/>
</dbReference>
<evidence type="ECO:0000256" key="8">
    <source>
        <dbReference type="ARBA" id="ARBA00023004"/>
    </source>
</evidence>
<protein>
    <recommendedName>
        <fullName evidence="14">Cytochrome P450</fullName>
    </recommendedName>
</protein>
<keyword evidence="5" id="KW-0479">Metal-binding</keyword>
<evidence type="ECO:0000256" key="3">
    <source>
        <dbReference type="ARBA" id="ARBA00022617"/>
    </source>
</evidence>
<dbReference type="Pfam" id="PF00067">
    <property type="entry name" value="p450"/>
    <property type="match status" value="1"/>
</dbReference>
<evidence type="ECO:0000256" key="7">
    <source>
        <dbReference type="ARBA" id="ARBA00023002"/>
    </source>
</evidence>
<dbReference type="InterPro" id="IPR050665">
    <property type="entry name" value="Cytochrome_P450_Monooxygen"/>
</dbReference>
<dbReference type="Proteomes" id="UP001237642">
    <property type="component" value="Unassembled WGS sequence"/>
</dbReference>
<dbReference type="AlphaFoldDB" id="A0AAD8HHQ3"/>
<dbReference type="GO" id="GO:0004497">
    <property type="term" value="F:monooxygenase activity"/>
    <property type="evidence" value="ECO:0007669"/>
    <property type="project" value="UniProtKB-KW"/>
</dbReference>
<dbReference type="GO" id="GO:0005506">
    <property type="term" value="F:iron ion binding"/>
    <property type="evidence" value="ECO:0007669"/>
    <property type="project" value="InterPro"/>
</dbReference>
<evidence type="ECO:0000256" key="4">
    <source>
        <dbReference type="ARBA" id="ARBA00022692"/>
    </source>
</evidence>
<organism evidence="12 13">
    <name type="scientific">Heracleum sosnowskyi</name>
    <dbReference type="NCBI Taxonomy" id="360622"/>
    <lineage>
        <taxon>Eukaryota</taxon>
        <taxon>Viridiplantae</taxon>
        <taxon>Streptophyta</taxon>
        <taxon>Embryophyta</taxon>
        <taxon>Tracheophyta</taxon>
        <taxon>Spermatophyta</taxon>
        <taxon>Magnoliopsida</taxon>
        <taxon>eudicotyledons</taxon>
        <taxon>Gunneridae</taxon>
        <taxon>Pentapetalae</taxon>
        <taxon>asterids</taxon>
        <taxon>campanulids</taxon>
        <taxon>Apiales</taxon>
        <taxon>Apiaceae</taxon>
        <taxon>Apioideae</taxon>
        <taxon>apioid superclade</taxon>
        <taxon>Tordylieae</taxon>
        <taxon>Tordyliinae</taxon>
        <taxon>Heracleum</taxon>
    </lineage>
</organism>
<keyword evidence="8" id="KW-0408">Iron</keyword>
<dbReference type="Gene3D" id="1.10.630.10">
    <property type="entry name" value="Cytochrome P450"/>
    <property type="match status" value="1"/>
</dbReference>
<evidence type="ECO:0000256" key="5">
    <source>
        <dbReference type="ARBA" id="ARBA00022723"/>
    </source>
</evidence>
<comment type="similarity">
    <text evidence="2">Belongs to the cytochrome P450 family.</text>
</comment>
<dbReference type="GO" id="GO:0016705">
    <property type="term" value="F:oxidoreductase activity, acting on paired donors, with incorporation or reduction of molecular oxygen"/>
    <property type="evidence" value="ECO:0007669"/>
    <property type="project" value="InterPro"/>
</dbReference>
<dbReference type="PANTHER" id="PTHR24282:SF15">
    <property type="entry name" value="CYTOCHROME P450, FAMILY 715, SUBFAMILY A, POLYPEPTIDE 1"/>
    <property type="match status" value="1"/>
</dbReference>
<keyword evidence="9" id="KW-0503">Monooxygenase</keyword>
<evidence type="ECO:0000313" key="13">
    <source>
        <dbReference type="Proteomes" id="UP001237642"/>
    </source>
</evidence>
<dbReference type="PANTHER" id="PTHR24282">
    <property type="entry name" value="CYTOCHROME P450 FAMILY MEMBER"/>
    <property type="match status" value="1"/>
</dbReference>
<evidence type="ECO:0000256" key="2">
    <source>
        <dbReference type="ARBA" id="ARBA00010617"/>
    </source>
</evidence>
<keyword evidence="7" id="KW-0560">Oxidoreductase</keyword>
<keyword evidence="4 11" id="KW-0812">Transmembrane</keyword>
<dbReference type="GO" id="GO:0016020">
    <property type="term" value="C:membrane"/>
    <property type="evidence" value="ECO:0007669"/>
    <property type="project" value="UniProtKB-SubCell"/>
</dbReference>
<sequence>MELLWFFKDVGLALAILLLLGVLKVVYRLWILPNMAYHKLKRNGLSGPSPSFPLGNIDDMVKSKTKKTHVDSSSSLFKIISHDIHSKVFPYFAQWQKSHGKVFTYWLGTEPFLYIADPEFLKRMSLGVLGKSWGKPSVFRNDRKPMFGNGLVMVEGDDWVRHRHVITPAFSPANLKAMGSLMIETTNEMLDRLDVPDRLWQ</sequence>
<evidence type="ECO:0000256" key="10">
    <source>
        <dbReference type="ARBA" id="ARBA00023136"/>
    </source>
</evidence>
<reference evidence="12" key="1">
    <citation type="submission" date="2023-02" db="EMBL/GenBank/DDBJ databases">
        <title>Genome of toxic invasive species Heracleum sosnowskyi carries increased number of genes despite the absence of recent whole-genome duplications.</title>
        <authorList>
            <person name="Schelkunov M."/>
            <person name="Shtratnikova V."/>
            <person name="Makarenko M."/>
            <person name="Klepikova A."/>
            <person name="Omelchenko D."/>
            <person name="Novikova G."/>
            <person name="Obukhova E."/>
            <person name="Bogdanov V."/>
            <person name="Penin A."/>
            <person name="Logacheva M."/>
        </authorList>
    </citation>
    <scope>NUCLEOTIDE SEQUENCE</scope>
    <source>
        <strain evidence="12">Hsosn_3</strain>
        <tissue evidence="12">Leaf</tissue>
    </source>
</reference>
<accession>A0AAD8HHQ3</accession>
<evidence type="ECO:0000256" key="9">
    <source>
        <dbReference type="ARBA" id="ARBA00023033"/>
    </source>
</evidence>
<evidence type="ECO:0008006" key="14">
    <source>
        <dbReference type="Google" id="ProtNLM"/>
    </source>
</evidence>
<comment type="caution">
    <text evidence="12">The sequence shown here is derived from an EMBL/GenBank/DDBJ whole genome shotgun (WGS) entry which is preliminary data.</text>
</comment>
<evidence type="ECO:0000256" key="11">
    <source>
        <dbReference type="SAM" id="Phobius"/>
    </source>
</evidence>
<reference evidence="12" key="2">
    <citation type="submission" date="2023-05" db="EMBL/GenBank/DDBJ databases">
        <authorList>
            <person name="Schelkunov M.I."/>
        </authorList>
    </citation>
    <scope>NUCLEOTIDE SEQUENCE</scope>
    <source>
        <strain evidence="12">Hsosn_3</strain>
        <tissue evidence="12">Leaf</tissue>
    </source>
</reference>
<evidence type="ECO:0000256" key="1">
    <source>
        <dbReference type="ARBA" id="ARBA00004370"/>
    </source>
</evidence>
<dbReference type="EMBL" id="JAUIZM010000009">
    <property type="protein sequence ID" value="KAK1366599.1"/>
    <property type="molecule type" value="Genomic_DNA"/>
</dbReference>
<name>A0AAD8HHQ3_9APIA</name>
<keyword evidence="6 11" id="KW-1133">Transmembrane helix</keyword>
<keyword evidence="10 11" id="KW-0472">Membrane</keyword>
<keyword evidence="3" id="KW-0349">Heme</keyword>
<gene>
    <name evidence="12" type="ORF">POM88_042160</name>
</gene>
<dbReference type="GO" id="GO:0020037">
    <property type="term" value="F:heme binding"/>
    <property type="evidence" value="ECO:0007669"/>
    <property type="project" value="InterPro"/>
</dbReference>
<dbReference type="SUPFAM" id="SSF48264">
    <property type="entry name" value="Cytochrome P450"/>
    <property type="match status" value="1"/>
</dbReference>
<feature type="transmembrane region" description="Helical" evidence="11">
    <location>
        <begin position="12"/>
        <end position="32"/>
    </location>
</feature>
<evidence type="ECO:0000313" key="12">
    <source>
        <dbReference type="EMBL" id="KAK1366599.1"/>
    </source>
</evidence>